<organism evidence="3">
    <name type="scientific">marine sediment metagenome</name>
    <dbReference type="NCBI Taxonomy" id="412755"/>
    <lineage>
        <taxon>unclassified sequences</taxon>
        <taxon>metagenomes</taxon>
        <taxon>ecological metagenomes</taxon>
    </lineage>
</organism>
<name>X1CWU1_9ZZZZ</name>
<reference evidence="3" key="1">
    <citation type="journal article" date="2014" name="Front. Microbiol.">
        <title>High frequency of phylogenetically diverse reductive dehalogenase-homologous genes in deep subseafloor sedimentary metagenomes.</title>
        <authorList>
            <person name="Kawai M."/>
            <person name="Futagami T."/>
            <person name="Toyoda A."/>
            <person name="Takaki Y."/>
            <person name="Nishi S."/>
            <person name="Hori S."/>
            <person name="Arai W."/>
            <person name="Tsubouchi T."/>
            <person name="Morono Y."/>
            <person name="Uchiyama I."/>
            <person name="Ito T."/>
            <person name="Fujiyama A."/>
            <person name="Inagaki F."/>
            <person name="Takami H."/>
        </authorList>
    </citation>
    <scope>NUCLEOTIDE SEQUENCE</scope>
    <source>
        <strain evidence="3">Expedition CK06-06</strain>
    </source>
</reference>
<dbReference type="PANTHER" id="PTHR43802:SF1">
    <property type="entry name" value="IP11341P-RELATED"/>
    <property type="match status" value="1"/>
</dbReference>
<dbReference type="PANTHER" id="PTHR43802">
    <property type="entry name" value="ENOYL-COA HYDRATASE"/>
    <property type="match status" value="1"/>
</dbReference>
<evidence type="ECO:0000256" key="1">
    <source>
        <dbReference type="ARBA" id="ARBA00005254"/>
    </source>
</evidence>
<dbReference type="CDD" id="cd06558">
    <property type="entry name" value="crotonase-like"/>
    <property type="match status" value="1"/>
</dbReference>
<dbReference type="Gene3D" id="3.90.226.10">
    <property type="entry name" value="2-enoyl-CoA Hydratase, Chain A, domain 1"/>
    <property type="match status" value="1"/>
</dbReference>
<dbReference type="Pfam" id="PF00378">
    <property type="entry name" value="ECH_1"/>
    <property type="match status" value="1"/>
</dbReference>
<proteinExistence type="inferred from homology"/>
<evidence type="ECO:0000256" key="2">
    <source>
        <dbReference type="SAM" id="MobiDB-lite"/>
    </source>
</evidence>
<feature type="non-terminal residue" evidence="3">
    <location>
        <position position="93"/>
    </location>
</feature>
<gene>
    <name evidence="3" type="ORF">S01H4_28840</name>
</gene>
<accession>X1CWU1</accession>
<feature type="region of interest" description="Disordered" evidence="2">
    <location>
        <begin position="68"/>
        <end position="93"/>
    </location>
</feature>
<sequence>MEYKQIIYEVEDQIAILTLNRPKRLNAWTWKMHEEFWDVLNRVERDTNVRALIVTGAGRGFCAGADLSGGERTFETDEPRKNKNRGEEYIFPS</sequence>
<dbReference type="SUPFAM" id="SSF52096">
    <property type="entry name" value="ClpP/crotonase"/>
    <property type="match status" value="1"/>
</dbReference>
<dbReference type="EMBL" id="BART01014469">
    <property type="protein sequence ID" value="GAG88681.1"/>
    <property type="molecule type" value="Genomic_DNA"/>
</dbReference>
<dbReference type="InterPro" id="IPR029045">
    <property type="entry name" value="ClpP/crotonase-like_dom_sf"/>
</dbReference>
<comment type="similarity">
    <text evidence="1">Belongs to the enoyl-CoA hydratase/isomerase family.</text>
</comment>
<protein>
    <recommendedName>
        <fullName evidence="4">Enoyl-CoA hydratase</fullName>
    </recommendedName>
</protein>
<dbReference type="AlphaFoldDB" id="X1CWU1"/>
<evidence type="ECO:0008006" key="4">
    <source>
        <dbReference type="Google" id="ProtNLM"/>
    </source>
</evidence>
<comment type="caution">
    <text evidence="3">The sequence shown here is derived from an EMBL/GenBank/DDBJ whole genome shotgun (WGS) entry which is preliminary data.</text>
</comment>
<dbReference type="InterPro" id="IPR001753">
    <property type="entry name" value="Enoyl-CoA_hydra/iso"/>
</dbReference>
<feature type="compositionally biased region" description="Basic and acidic residues" evidence="2">
    <location>
        <begin position="72"/>
        <end position="93"/>
    </location>
</feature>
<evidence type="ECO:0000313" key="3">
    <source>
        <dbReference type="EMBL" id="GAG88681.1"/>
    </source>
</evidence>